<evidence type="ECO:0000259" key="4">
    <source>
        <dbReference type="Pfam" id="PF01555"/>
    </source>
</evidence>
<dbReference type="InterPro" id="IPR002941">
    <property type="entry name" value="DNA_methylase_N4/N6"/>
</dbReference>
<evidence type="ECO:0000313" key="5">
    <source>
        <dbReference type="EMBL" id="KKK89823.1"/>
    </source>
</evidence>
<dbReference type="EMBL" id="LAZR01049362">
    <property type="protein sequence ID" value="KKK89823.1"/>
    <property type="molecule type" value="Genomic_DNA"/>
</dbReference>
<gene>
    <name evidence="5" type="ORF">LCGC14_2729230</name>
</gene>
<evidence type="ECO:0000256" key="2">
    <source>
        <dbReference type="ARBA" id="ARBA00022603"/>
    </source>
</evidence>
<keyword evidence="3" id="KW-0808">Transferase</keyword>
<dbReference type="Gene3D" id="3.40.50.150">
    <property type="entry name" value="Vaccinia Virus protein VP39"/>
    <property type="match status" value="2"/>
</dbReference>
<reference evidence="5" key="1">
    <citation type="journal article" date="2015" name="Nature">
        <title>Complex archaea that bridge the gap between prokaryotes and eukaryotes.</title>
        <authorList>
            <person name="Spang A."/>
            <person name="Saw J.H."/>
            <person name="Jorgensen S.L."/>
            <person name="Zaremba-Niedzwiedzka K."/>
            <person name="Martijn J."/>
            <person name="Lind A.E."/>
            <person name="van Eijk R."/>
            <person name="Schleper C."/>
            <person name="Guy L."/>
            <person name="Ettema T.J."/>
        </authorList>
    </citation>
    <scope>NUCLEOTIDE SEQUENCE</scope>
</reference>
<dbReference type="PANTHER" id="PTHR13370">
    <property type="entry name" value="RNA METHYLASE-RELATED"/>
    <property type="match status" value="1"/>
</dbReference>
<comment type="similarity">
    <text evidence="1">Belongs to the N(4)/N(6)-methyltransferase family.</text>
</comment>
<dbReference type="PRINTS" id="PR00508">
    <property type="entry name" value="S21N4MTFRASE"/>
</dbReference>
<dbReference type="GO" id="GO:0005737">
    <property type="term" value="C:cytoplasm"/>
    <property type="evidence" value="ECO:0007669"/>
    <property type="project" value="TreeGrafter"/>
</dbReference>
<dbReference type="PROSITE" id="PS00092">
    <property type="entry name" value="N6_MTASE"/>
    <property type="match status" value="1"/>
</dbReference>
<name>A0A0F8Z7X0_9ZZZZ</name>
<evidence type="ECO:0000256" key="3">
    <source>
        <dbReference type="ARBA" id="ARBA00022679"/>
    </source>
</evidence>
<dbReference type="GO" id="GO:0032259">
    <property type="term" value="P:methylation"/>
    <property type="evidence" value="ECO:0007669"/>
    <property type="project" value="UniProtKB-KW"/>
</dbReference>
<comment type="caution">
    <text evidence="5">The sequence shown here is derived from an EMBL/GenBank/DDBJ whole genome shotgun (WGS) entry which is preliminary data.</text>
</comment>
<keyword evidence="2" id="KW-0489">Methyltransferase</keyword>
<dbReference type="InterPro" id="IPR002052">
    <property type="entry name" value="DNA_methylase_N6_adenine_CS"/>
</dbReference>
<dbReference type="InterPro" id="IPR001091">
    <property type="entry name" value="RM_Methyltransferase"/>
</dbReference>
<feature type="non-terminal residue" evidence="5">
    <location>
        <position position="1"/>
    </location>
</feature>
<accession>A0A0F8Z7X0</accession>
<evidence type="ECO:0000256" key="1">
    <source>
        <dbReference type="ARBA" id="ARBA00006594"/>
    </source>
</evidence>
<dbReference type="AlphaFoldDB" id="A0A0F8Z7X0"/>
<dbReference type="GO" id="GO:0008170">
    <property type="term" value="F:N-methyltransferase activity"/>
    <property type="evidence" value="ECO:0007669"/>
    <property type="project" value="InterPro"/>
</dbReference>
<dbReference type="InterPro" id="IPR029063">
    <property type="entry name" value="SAM-dependent_MTases_sf"/>
</dbReference>
<dbReference type="PANTHER" id="PTHR13370:SF3">
    <property type="entry name" value="TRNA (GUANINE(10)-N2)-METHYLTRANSFERASE HOMOLOG"/>
    <property type="match status" value="1"/>
</dbReference>
<feature type="domain" description="DNA methylase N-4/N-6" evidence="4">
    <location>
        <begin position="115"/>
        <end position="188"/>
    </location>
</feature>
<sequence length="220" mass="24695">HRGTEIIGDATLYLGNCLEIMPTLGKMDAVVTDPPYGIGINKSNRLSISRGFGADKWDNIAADLSWLDTTNQLAIIWGGNYFGLPPTRCYLVWDKKNDERDFADFEMAWTNLDQVTRIFRLRPMNMDGGKVHPTQKPIQLMKWCLGFIPNAHTILDPFMGSGTTGAACVNLGRRFVGIEIEPKYFDIACKRIDQAERQGILFQPQQINGKQESLLHDSCG</sequence>
<organism evidence="5">
    <name type="scientific">marine sediment metagenome</name>
    <dbReference type="NCBI Taxonomy" id="412755"/>
    <lineage>
        <taxon>unclassified sequences</taxon>
        <taxon>metagenomes</taxon>
        <taxon>ecological metagenomes</taxon>
    </lineage>
</organism>
<dbReference type="SUPFAM" id="SSF53335">
    <property type="entry name" value="S-adenosyl-L-methionine-dependent methyltransferases"/>
    <property type="match status" value="1"/>
</dbReference>
<dbReference type="GO" id="GO:0003677">
    <property type="term" value="F:DNA binding"/>
    <property type="evidence" value="ECO:0007669"/>
    <property type="project" value="InterPro"/>
</dbReference>
<protein>
    <recommendedName>
        <fullName evidence="4">DNA methylase N-4/N-6 domain-containing protein</fullName>
    </recommendedName>
</protein>
<dbReference type="Pfam" id="PF01555">
    <property type="entry name" value="N6_N4_Mtase"/>
    <property type="match status" value="1"/>
</dbReference>
<proteinExistence type="inferred from homology"/>